<dbReference type="EMBL" id="CABFNP030001012">
    <property type="protein sequence ID" value="CAI6089978.1"/>
    <property type="molecule type" value="Genomic_DNA"/>
</dbReference>
<proteinExistence type="predicted"/>
<protein>
    <submittedName>
        <fullName evidence="2">Uncharacterized protein</fullName>
    </submittedName>
</protein>
<accession>A0AA35M3V4</accession>
<keyword evidence="1" id="KW-1133">Transmembrane helix</keyword>
<feature type="transmembrane region" description="Helical" evidence="1">
    <location>
        <begin position="6"/>
        <end position="27"/>
    </location>
</feature>
<keyword evidence="1" id="KW-0472">Membrane</keyword>
<comment type="caution">
    <text evidence="2">The sequence shown here is derived from an EMBL/GenBank/DDBJ whole genome shotgun (WGS) entry which is preliminary data.</text>
</comment>
<reference evidence="2" key="1">
    <citation type="submission" date="2023-01" db="EMBL/GenBank/DDBJ databases">
        <authorList>
            <person name="Piombo E."/>
        </authorList>
    </citation>
    <scope>NUCLEOTIDE SEQUENCE</scope>
</reference>
<evidence type="ECO:0000313" key="2">
    <source>
        <dbReference type="EMBL" id="CAI6089978.1"/>
    </source>
</evidence>
<organism evidence="2 3">
    <name type="scientific">Clonostachys chloroleuca</name>
    <dbReference type="NCBI Taxonomy" id="1926264"/>
    <lineage>
        <taxon>Eukaryota</taxon>
        <taxon>Fungi</taxon>
        <taxon>Dikarya</taxon>
        <taxon>Ascomycota</taxon>
        <taxon>Pezizomycotina</taxon>
        <taxon>Sordariomycetes</taxon>
        <taxon>Hypocreomycetidae</taxon>
        <taxon>Hypocreales</taxon>
        <taxon>Bionectriaceae</taxon>
        <taxon>Clonostachys</taxon>
    </lineage>
</organism>
<dbReference type="Proteomes" id="UP001160390">
    <property type="component" value="Unassembled WGS sequence"/>
</dbReference>
<evidence type="ECO:0000313" key="3">
    <source>
        <dbReference type="Proteomes" id="UP001160390"/>
    </source>
</evidence>
<gene>
    <name evidence="2" type="ORF">CCHLO57077_00001602</name>
</gene>
<evidence type="ECO:0000256" key="1">
    <source>
        <dbReference type="SAM" id="Phobius"/>
    </source>
</evidence>
<dbReference type="AlphaFoldDB" id="A0AA35M3V4"/>
<name>A0AA35M3V4_9HYPO</name>
<keyword evidence="1" id="KW-0812">Transmembrane</keyword>
<keyword evidence="3" id="KW-1185">Reference proteome</keyword>
<sequence>MRDSTLIIAVIIVNEALYISGTVFQFIPSNSLRYNTTPNLQDGIIIAYYFSSKKEKGTRTRRWDGTLAVAPPKHLHASITWDVKAKDMAHHMFCTKFVAIMDTAIESQKWSVDIQKKCMELMGSLKLSDYSSQDIYKHKLAWEFREDPDFIRIMMLKTLYPLDKMKRCNFLLSAAEAEYPGWDYSTESYPPSKYPTSQPAERELETVRESIEGMDKLLKEIHSTTEDTKNKLQDVAATKRIGPTETNMKKWINDAIDEMGLQSTTNFEKEIRNSLAMIKQQENSNMIRLMNLDNKVELLIQEMKKGAKSS</sequence>